<sequence length="166" mass="19817">MGVLSWITKRTKTEIINHLWLGDMHNLPENKDMIINCSIELAKKHFKPQKEKINKFNFYQDGITTYATLPDRPMYRHIDKEFISKILQLMKNSLDMGKKVYMHCIYGVNRSASHVFMYCVKNNLIKGNNYKESRQEFLKIYPDFTPIFGWKKLLKKDYPYNNLTPE</sequence>
<protein>
    <recommendedName>
        <fullName evidence="1">Tyrosine specific protein phosphatases domain-containing protein</fullName>
    </recommendedName>
</protein>
<dbReference type="InterPro" id="IPR016130">
    <property type="entry name" value="Tyr_Pase_AS"/>
</dbReference>
<dbReference type="KEGG" id="scq:SCULI_v1c09780"/>
<feature type="domain" description="Tyrosine specific protein phosphatases" evidence="1">
    <location>
        <begin position="80"/>
        <end position="124"/>
    </location>
</feature>
<dbReference type="PATRIC" id="fig|1276246.3.peg.974"/>
<dbReference type="InterPro" id="IPR000387">
    <property type="entry name" value="Tyr_Pase_dom"/>
</dbReference>
<gene>
    <name evidence="2" type="ORF">SCULI_v1c09780</name>
</gene>
<keyword evidence="3" id="KW-1185">Reference proteome</keyword>
<evidence type="ECO:0000259" key="1">
    <source>
        <dbReference type="PROSITE" id="PS50056"/>
    </source>
</evidence>
<name>W6A852_9MOLU</name>
<evidence type="ECO:0000313" key="2">
    <source>
        <dbReference type="EMBL" id="AHI53318.1"/>
    </source>
</evidence>
<dbReference type="RefSeq" id="WP_025363540.1">
    <property type="nucleotide sequence ID" value="NZ_CP006681.1"/>
</dbReference>
<proteinExistence type="predicted"/>
<dbReference type="HOGENOM" id="CLU_139019_0_0_14"/>
<dbReference type="Proteomes" id="UP000019267">
    <property type="component" value="Chromosome"/>
</dbReference>
<reference evidence="2 3" key="1">
    <citation type="journal article" date="2014" name="Genome Biol. Evol.">
        <title>Molecular evolution of the substrate utilization strategies and putative virulence factors in mosquito-associated Spiroplasma species.</title>
        <authorList>
            <person name="Chang T.H."/>
            <person name="Lo W.S."/>
            <person name="Ku C."/>
            <person name="Chen L.L."/>
            <person name="Kuo C.H."/>
        </authorList>
    </citation>
    <scope>NUCLEOTIDE SEQUENCE [LARGE SCALE GENOMIC DNA]</scope>
    <source>
        <strain evidence="2">AES-1</strain>
    </source>
</reference>
<organism evidence="2 3">
    <name type="scientific">Spiroplasma culicicola AES-1</name>
    <dbReference type="NCBI Taxonomy" id="1276246"/>
    <lineage>
        <taxon>Bacteria</taxon>
        <taxon>Bacillati</taxon>
        <taxon>Mycoplasmatota</taxon>
        <taxon>Mollicutes</taxon>
        <taxon>Entomoplasmatales</taxon>
        <taxon>Spiroplasmataceae</taxon>
        <taxon>Spiroplasma</taxon>
    </lineage>
</organism>
<dbReference type="PROSITE" id="PS50056">
    <property type="entry name" value="TYR_PHOSPHATASE_2"/>
    <property type="match status" value="1"/>
</dbReference>
<dbReference type="STRING" id="1276246.SCULI_v1c09780"/>
<dbReference type="EMBL" id="CP006681">
    <property type="protein sequence ID" value="AHI53318.1"/>
    <property type="molecule type" value="Genomic_DNA"/>
</dbReference>
<dbReference type="AlphaFoldDB" id="W6A852"/>
<dbReference type="OrthoDB" id="397722at2"/>
<accession>W6A852</accession>
<dbReference type="SUPFAM" id="SSF52799">
    <property type="entry name" value="(Phosphotyrosine protein) phosphatases II"/>
    <property type="match status" value="1"/>
</dbReference>
<dbReference type="Gene3D" id="3.90.190.10">
    <property type="entry name" value="Protein tyrosine phosphatase superfamily"/>
    <property type="match status" value="1"/>
</dbReference>
<evidence type="ECO:0000313" key="3">
    <source>
        <dbReference type="Proteomes" id="UP000019267"/>
    </source>
</evidence>
<dbReference type="eggNOG" id="COG2453">
    <property type="taxonomic scope" value="Bacteria"/>
</dbReference>
<dbReference type="PROSITE" id="PS00383">
    <property type="entry name" value="TYR_PHOSPHATASE_1"/>
    <property type="match status" value="1"/>
</dbReference>
<dbReference type="InterPro" id="IPR029021">
    <property type="entry name" value="Prot-tyrosine_phosphatase-like"/>
</dbReference>